<dbReference type="NCBIfam" id="NF005120">
    <property type="entry name" value="PRK06553.1"/>
    <property type="match status" value="1"/>
</dbReference>
<evidence type="ECO:0000256" key="1">
    <source>
        <dbReference type="ARBA" id="ARBA00004533"/>
    </source>
</evidence>
<dbReference type="InterPro" id="IPR004960">
    <property type="entry name" value="LipA_acyltrans"/>
</dbReference>
<dbReference type="GO" id="GO:0016746">
    <property type="term" value="F:acyltransferase activity"/>
    <property type="evidence" value="ECO:0007669"/>
    <property type="project" value="UniProtKB-KW"/>
</dbReference>
<keyword evidence="8" id="KW-1185">Reference proteome</keyword>
<evidence type="ECO:0000256" key="5">
    <source>
        <dbReference type="ARBA" id="ARBA00023136"/>
    </source>
</evidence>
<evidence type="ECO:0000313" key="7">
    <source>
        <dbReference type="EMBL" id="GGD16500.1"/>
    </source>
</evidence>
<keyword evidence="3" id="KW-0997">Cell inner membrane</keyword>
<dbReference type="Pfam" id="PF03279">
    <property type="entry name" value="Lip_A_acyltrans"/>
    <property type="match status" value="1"/>
</dbReference>
<comment type="subcellular location">
    <subcellularLocation>
        <location evidence="1">Cell inner membrane</location>
    </subcellularLocation>
</comment>
<proteinExistence type="predicted"/>
<keyword evidence="2" id="KW-1003">Cell membrane</keyword>
<reference evidence="7" key="2">
    <citation type="submission" date="2020-09" db="EMBL/GenBank/DDBJ databases">
        <authorList>
            <person name="Sun Q."/>
            <person name="Zhou Y."/>
        </authorList>
    </citation>
    <scope>NUCLEOTIDE SEQUENCE</scope>
    <source>
        <strain evidence="7">CGMCC 1.15493</strain>
    </source>
</reference>
<organism evidence="7 8">
    <name type="scientific">Aureimonas glaciei</name>
    <dbReference type="NCBI Taxonomy" id="1776957"/>
    <lineage>
        <taxon>Bacteria</taxon>
        <taxon>Pseudomonadati</taxon>
        <taxon>Pseudomonadota</taxon>
        <taxon>Alphaproteobacteria</taxon>
        <taxon>Hyphomicrobiales</taxon>
        <taxon>Aurantimonadaceae</taxon>
        <taxon>Aureimonas</taxon>
    </lineage>
</organism>
<dbReference type="PANTHER" id="PTHR30606">
    <property type="entry name" value="LIPID A BIOSYNTHESIS LAUROYL ACYLTRANSFERASE"/>
    <property type="match status" value="1"/>
</dbReference>
<protein>
    <submittedName>
        <fullName evidence="7">Lipid A biosynthesis lauroyl acyltransferase</fullName>
    </submittedName>
</protein>
<dbReference type="Proteomes" id="UP000613160">
    <property type="component" value="Unassembled WGS sequence"/>
</dbReference>
<evidence type="ECO:0000256" key="6">
    <source>
        <dbReference type="ARBA" id="ARBA00023315"/>
    </source>
</evidence>
<keyword evidence="4" id="KW-0808">Transferase</keyword>
<accession>A0A916XX07</accession>
<dbReference type="GO" id="GO:0005886">
    <property type="term" value="C:plasma membrane"/>
    <property type="evidence" value="ECO:0007669"/>
    <property type="project" value="UniProtKB-SubCell"/>
</dbReference>
<evidence type="ECO:0000313" key="8">
    <source>
        <dbReference type="Proteomes" id="UP000613160"/>
    </source>
</evidence>
<dbReference type="EMBL" id="BMJJ01000004">
    <property type="protein sequence ID" value="GGD16500.1"/>
    <property type="molecule type" value="Genomic_DNA"/>
</dbReference>
<dbReference type="GO" id="GO:0009247">
    <property type="term" value="P:glycolipid biosynthetic process"/>
    <property type="evidence" value="ECO:0007669"/>
    <property type="project" value="UniProtKB-ARBA"/>
</dbReference>
<gene>
    <name evidence="7" type="ORF">GCM10011335_19090</name>
</gene>
<comment type="caution">
    <text evidence="7">The sequence shown here is derived from an EMBL/GenBank/DDBJ whole genome shotgun (WGS) entry which is preliminary data.</text>
</comment>
<sequence length="305" mass="34711">MSPLLKQAWKRWRIVSDWTAAQAVFGLLRLIRLMPPQAGLRTAAALGRWIGPLTPRHRVATENLRLAYPEKDAAWIEATARANWEQMARLAAEFVFLDDIFDFDPDRPGEGLIEVEGREIFEELRNRKGPFIFFTGHLGCFELLPICAAAFDLEVTALFRKPNNRYIAREILATRRTSGGHMVPSKAGAAWALAGTLDRGGAVGMLVDQKFKKGVKTTFFGRECRTNPLVPKLARQFDCEVYPVRSIRLPGGRYRLELKPKLALPRTADGAIDIAASCQTLNDVVESWVRDHPEQWMWFHRRWQE</sequence>
<reference evidence="7" key="1">
    <citation type="journal article" date="2014" name="Int. J. Syst. Evol. Microbiol.">
        <title>Complete genome sequence of Corynebacterium casei LMG S-19264T (=DSM 44701T), isolated from a smear-ripened cheese.</title>
        <authorList>
            <consortium name="US DOE Joint Genome Institute (JGI-PGF)"/>
            <person name="Walter F."/>
            <person name="Albersmeier A."/>
            <person name="Kalinowski J."/>
            <person name="Ruckert C."/>
        </authorList>
    </citation>
    <scope>NUCLEOTIDE SEQUENCE</scope>
    <source>
        <strain evidence="7">CGMCC 1.15493</strain>
    </source>
</reference>
<keyword evidence="6 7" id="KW-0012">Acyltransferase</keyword>
<evidence type="ECO:0000256" key="2">
    <source>
        <dbReference type="ARBA" id="ARBA00022475"/>
    </source>
</evidence>
<dbReference type="AlphaFoldDB" id="A0A916XX07"/>
<name>A0A916XX07_9HYPH</name>
<keyword evidence="5" id="KW-0472">Membrane</keyword>
<evidence type="ECO:0000256" key="4">
    <source>
        <dbReference type="ARBA" id="ARBA00022679"/>
    </source>
</evidence>
<dbReference type="RefSeq" id="WP_188850381.1">
    <property type="nucleotide sequence ID" value="NZ_BMJJ01000004.1"/>
</dbReference>
<evidence type="ECO:0000256" key="3">
    <source>
        <dbReference type="ARBA" id="ARBA00022519"/>
    </source>
</evidence>
<dbReference type="PANTHER" id="PTHR30606:SF9">
    <property type="entry name" value="LIPID A BIOSYNTHESIS LAUROYLTRANSFERASE"/>
    <property type="match status" value="1"/>
</dbReference>
<dbReference type="CDD" id="cd07984">
    <property type="entry name" value="LPLAT_LABLAT-like"/>
    <property type="match status" value="1"/>
</dbReference>